<evidence type="ECO:0000259" key="8">
    <source>
        <dbReference type="PROSITE" id="PS50928"/>
    </source>
</evidence>
<keyword evidence="2 7" id="KW-0813">Transport</keyword>
<dbReference type="InterPro" id="IPR000515">
    <property type="entry name" value="MetI-like"/>
</dbReference>
<dbReference type="SUPFAM" id="SSF161098">
    <property type="entry name" value="MetI-like"/>
    <property type="match status" value="1"/>
</dbReference>
<feature type="transmembrane region" description="Helical" evidence="7">
    <location>
        <begin position="251"/>
        <end position="271"/>
    </location>
</feature>
<evidence type="ECO:0000256" key="2">
    <source>
        <dbReference type="ARBA" id="ARBA00022448"/>
    </source>
</evidence>
<dbReference type="Pfam" id="PF00528">
    <property type="entry name" value="BPD_transp_1"/>
    <property type="match status" value="1"/>
</dbReference>
<dbReference type="GO" id="GO:0005886">
    <property type="term" value="C:plasma membrane"/>
    <property type="evidence" value="ECO:0007669"/>
    <property type="project" value="UniProtKB-SubCell"/>
</dbReference>
<evidence type="ECO:0000313" key="9">
    <source>
        <dbReference type="EMBL" id="MXY95221.1"/>
    </source>
</evidence>
<feature type="domain" description="ABC transmembrane type-1" evidence="8">
    <location>
        <begin position="83"/>
        <end position="301"/>
    </location>
</feature>
<evidence type="ECO:0000256" key="3">
    <source>
        <dbReference type="ARBA" id="ARBA00022475"/>
    </source>
</evidence>
<name>A0A6B0YXQ2_9CHLR</name>
<feature type="transmembrane region" description="Helical" evidence="7">
    <location>
        <begin position="25"/>
        <end position="53"/>
    </location>
</feature>
<evidence type="ECO:0000256" key="1">
    <source>
        <dbReference type="ARBA" id="ARBA00004651"/>
    </source>
</evidence>
<dbReference type="EMBL" id="VXRG01000141">
    <property type="protein sequence ID" value="MXY95221.1"/>
    <property type="molecule type" value="Genomic_DNA"/>
</dbReference>
<accession>A0A6B0YXQ2</accession>
<protein>
    <submittedName>
        <fullName evidence="9">Sugar ABC transporter permease</fullName>
    </submittedName>
</protein>
<feature type="transmembrane region" description="Helical" evidence="7">
    <location>
        <begin position="283"/>
        <end position="300"/>
    </location>
</feature>
<feature type="transmembrane region" description="Helical" evidence="7">
    <location>
        <begin position="178"/>
        <end position="202"/>
    </location>
</feature>
<dbReference type="AlphaFoldDB" id="A0A6B0YXQ2"/>
<evidence type="ECO:0000256" key="6">
    <source>
        <dbReference type="ARBA" id="ARBA00023136"/>
    </source>
</evidence>
<evidence type="ECO:0000256" key="7">
    <source>
        <dbReference type="RuleBase" id="RU363032"/>
    </source>
</evidence>
<feature type="transmembrane region" description="Helical" evidence="7">
    <location>
        <begin position="223"/>
        <end position="245"/>
    </location>
</feature>
<keyword evidence="4 7" id="KW-0812">Transmembrane</keyword>
<dbReference type="CDD" id="cd06261">
    <property type="entry name" value="TM_PBP2"/>
    <property type="match status" value="1"/>
</dbReference>
<evidence type="ECO:0000256" key="5">
    <source>
        <dbReference type="ARBA" id="ARBA00022989"/>
    </source>
</evidence>
<dbReference type="PROSITE" id="PS50928">
    <property type="entry name" value="ABC_TM1"/>
    <property type="match status" value="1"/>
</dbReference>
<evidence type="ECO:0000256" key="4">
    <source>
        <dbReference type="ARBA" id="ARBA00022692"/>
    </source>
</evidence>
<gene>
    <name evidence="9" type="ORF">F4Y42_17400</name>
</gene>
<dbReference type="PANTHER" id="PTHR30193:SF37">
    <property type="entry name" value="INNER MEMBRANE ABC TRANSPORTER PERMEASE PROTEIN YCJO"/>
    <property type="match status" value="1"/>
</dbReference>
<feature type="transmembrane region" description="Helical" evidence="7">
    <location>
        <begin position="87"/>
        <end position="108"/>
    </location>
</feature>
<comment type="subcellular location">
    <subcellularLocation>
        <location evidence="1 7">Cell membrane</location>
        <topology evidence="1 7">Multi-pass membrane protein</topology>
    </subcellularLocation>
</comment>
<reference evidence="9" key="1">
    <citation type="submission" date="2019-09" db="EMBL/GenBank/DDBJ databases">
        <title>Characterisation of the sponge microbiome using genome-centric metagenomics.</title>
        <authorList>
            <person name="Engelberts J.P."/>
            <person name="Robbins S.J."/>
            <person name="De Goeij J.M."/>
            <person name="Aranda M."/>
            <person name="Bell S.C."/>
            <person name="Webster N.S."/>
        </authorList>
    </citation>
    <scope>NUCLEOTIDE SEQUENCE</scope>
    <source>
        <strain evidence="9">SB0664_bin_27</strain>
    </source>
</reference>
<keyword evidence="6 7" id="KW-0472">Membrane</keyword>
<dbReference type="Gene3D" id="1.10.3720.10">
    <property type="entry name" value="MetI-like"/>
    <property type="match status" value="1"/>
</dbReference>
<sequence length="317" mass="35962">MTASTSSHSPLPRWRRYQPDQQWEAYLFLLPSFAGFLIFVAIPVVASLALSLFEWSLLSPPEFVGFKNYTQLLSSDLVFRKVLVNTFYFIVTIVPLQLAFGLLLAVALNQGMRGLEIYRLIYFMPVVTTIVAAALVFQWFFNRDFGILAAAVWELGSKTGLPIRPPDWLNDPDWAKPAVVILTLWKNTGFTMVIYLAALQGVPTELYDAAKVDGASAWQRFRSVTFPMVSPTTFFLMVIQMIGAFQLFSEAFVMTQGGPANATLTIVYYIYQMAFEFQRMGRGAAVAWVLFIFIFIFTLVQTRLQRRWVHYEAGGES</sequence>
<dbReference type="InterPro" id="IPR051393">
    <property type="entry name" value="ABC_transporter_permease"/>
</dbReference>
<dbReference type="PANTHER" id="PTHR30193">
    <property type="entry name" value="ABC TRANSPORTER PERMEASE PROTEIN"/>
    <property type="match status" value="1"/>
</dbReference>
<keyword evidence="5 7" id="KW-1133">Transmembrane helix</keyword>
<dbReference type="GO" id="GO:0055085">
    <property type="term" value="P:transmembrane transport"/>
    <property type="evidence" value="ECO:0007669"/>
    <property type="project" value="InterPro"/>
</dbReference>
<keyword evidence="3" id="KW-1003">Cell membrane</keyword>
<organism evidence="9">
    <name type="scientific">Caldilineaceae bacterium SB0664_bin_27</name>
    <dbReference type="NCBI Taxonomy" id="2605260"/>
    <lineage>
        <taxon>Bacteria</taxon>
        <taxon>Bacillati</taxon>
        <taxon>Chloroflexota</taxon>
        <taxon>Caldilineae</taxon>
        <taxon>Caldilineales</taxon>
        <taxon>Caldilineaceae</taxon>
    </lineage>
</organism>
<proteinExistence type="inferred from homology"/>
<comment type="similarity">
    <text evidence="7">Belongs to the binding-protein-dependent transport system permease family.</text>
</comment>
<comment type="caution">
    <text evidence="9">The sequence shown here is derived from an EMBL/GenBank/DDBJ whole genome shotgun (WGS) entry which is preliminary data.</text>
</comment>
<dbReference type="InterPro" id="IPR035906">
    <property type="entry name" value="MetI-like_sf"/>
</dbReference>
<feature type="transmembrane region" description="Helical" evidence="7">
    <location>
        <begin position="120"/>
        <end position="141"/>
    </location>
</feature>